<name>A0A9W7AG27_9STRA</name>
<feature type="compositionally biased region" description="Polar residues" evidence="1">
    <location>
        <begin position="1"/>
        <end position="21"/>
    </location>
</feature>
<feature type="region of interest" description="Disordered" evidence="1">
    <location>
        <begin position="164"/>
        <end position="188"/>
    </location>
</feature>
<feature type="compositionally biased region" description="Pro residues" evidence="1">
    <location>
        <begin position="332"/>
        <end position="350"/>
    </location>
</feature>
<dbReference type="OrthoDB" id="197298at2759"/>
<evidence type="ECO:0000313" key="3">
    <source>
        <dbReference type="EMBL" id="GMH71234.1"/>
    </source>
</evidence>
<feature type="compositionally biased region" description="Pro residues" evidence="1">
    <location>
        <begin position="305"/>
        <end position="319"/>
    </location>
</feature>
<dbReference type="AlphaFoldDB" id="A0A9W7AG27"/>
<feature type="compositionally biased region" description="Acidic residues" evidence="1">
    <location>
        <begin position="165"/>
        <end position="174"/>
    </location>
</feature>
<organism evidence="3 4">
    <name type="scientific">Triparma laevis f. longispina</name>
    <dbReference type="NCBI Taxonomy" id="1714387"/>
    <lineage>
        <taxon>Eukaryota</taxon>
        <taxon>Sar</taxon>
        <taxon>Stramenopiles</taxon>
        <taxon>Ochrophyta</taxon>
        <taxon>Bolidophyceae</taxon>
        <taxon>Parmales</taxon>
        <taxon>Triparmaceae</taxon>
        <taxon>Triparma</taxon>
    </lineage>
</organism>
<dbReference type="Proteomes" id="UP001165122">
    <property type="component" value="Unassembled WGS sequence"/>
</dbReference>
<feature type="region of interest" description="Disordered" evidence="1">
    <location>
        <begin position="303"/>
        <end position="360"/>
    </location>
</feature>
<accession>A0A9W7AG27</accession>
<protein>
    <recommendedName>
        <fullName evidence="2">Treble clef zinc finger domain-containing protein</fullName>
    </recommendedName>
</protein>
<dbReference type="Pfam" id="PF14311">
    <property type="entry name" value="DUF4379"/>
    <property type="match status" value="1"/>
</dbReference>
<feature type="compositionally biased region" description="Basic and acidic residues" evidence="1">
    <location>
        <begin position="390"/>
        <end position="411"/>
    </location>
</feature>
<evidence type="ECO:0000259" key="2">
    <source>
        <dbReference type="Pfam" id="PF14311"/>
    </source>
</evidence>
<sequence>MSAEVMTSNFTPHDPSPTSNLRVYFDPPPPPPKTPPILSSKRESQTVSSSETLDAPPLPPSLRTKYPDLVKDYHPTMNVRKSIAVPYDSKTPLWWKCPLGPDHIWQSTISSRLDKISLISTHSEFKEDFKGVKDCPCCLNLKGSVTNSLRTLFPGLSSQFCPVTSEEDENDEEEQSKKQEKTNRKNVTPENLMKTSNVNVWFTCEIATDHKWLMPLQEAFKQISSPDDRLSCPCCAGLKVCASNCLENVRPDLAGMWSFEKNVEAGLKDGPGGVLAKSDGMFWVENGEGRVWEVKVRKSVGTPGLPIPPPLPVPPPAPKPEVEEKKITEVPAPTPAPISAPAPAPLPSPTSPEEDKKWKQKFTKTINALKFASGFKAIMGLGFGKKKKKPTEIKFESGDEGEEKGRAEIKNNKPSILT</sequence>
<evidence type="ECO:0000313" key="4">
    <source>
        <dbReference type="Proteomes" id="UP001165122"/>
    </source>
</evidence>
<proteinExistence type="predicted"/>
<feature type="compositionally biased region" description="Pro residues" evidence="1">
    <location>
        <begin position="26"/>
        <end position="35"/>
    </location>
</feature>
<keyword evidence="4" id="KW-1185">Reference proteome</keyword>
<dbReference type="InterPro" id="IPR025487">
    <property type="entry name" value="DUF4379"/>
</dbReference>
<feature type="region of interest" description="Disordered" evidence="1">
    <location>
        <begin position="386"/>
        <end position="418"/>
    </location>
</feature>
<dbReference type="EMBL" id="BRXW01000636">
    <property type="protein sequence ID" value="GMH71234.1"/>
    <property type="molecule type" value="Genomic_DNA"/>
</dbReference>
<evidence type="ECO:0000256" key="1">
    <source>
        <dbReference type="SAM" id="MobiDB-lite"/>
    </source>
</evidence>
<gene>
    <name evidence="3" type="ORF">TrLO_g7331</name>
</gene>
<feature type="domain" description="Treble clef zinc finger" evidence="2">
    <location>
        <begin position="69"/>
        <end position="113"/>
    </location>
</feature>
<feature type="region of interest" description="Disordered" evidence="1">
    <location>
        <begin position="1"/>
        <end position="66"/>
    </location>
</feature>
<reference evidence="4" key="1">
    <citation type="journal article" date="2023" name="Commun. Biol.">
        <title>Genome analysis of Parmales, the sister group of diatoms, reveals the evolutionary specialization of diatoms from phago-mixotrophs to photoautotrophs.</title>
        <authorList>
            <person name="Ban H."/>
            <person name="Sato S."/>
            <person name="Yoshikawa S."/>
            <person name="Yamada K."/>
            <person name="Nakamura Y."/>
            <person name="Ichinomiya M."/>
            <person name="Sato N."/>
            <person name="Blanc-Mathieu R."/>
            <person name="Endo H."/>
            <person name="Kuwata A."/>
            <person name="Ogata H."/>
        </authorList>
    </citation>
    <scope>NUCLEOTIDE SEQUENCE [LARGE SCALE GENOMIC DNA]</scope>
    <source>
        <strain evidence="4">NIES 3700</strain>
    </source>
</reference>
<comment type="caution">
    <text evidence="3">The sequence shown here is derived from an EMBL/GenBank/DDBJ whole genome shotgun (WGS) entry which is preliminary data.</text>
</comment>